<dbReference type="InterPro" id="IPR002931">
    <property type="entry name" value="Transglutaminase-like"/>
</dbReference>
<evidence type="ECO:0000259" key="2">
    <source>
        <dbReference type="SMART" id="SM00460"/>
    </source>
</evidence>
<protein>
    <submittedName>
        <fullName evidence="3">Transglutaminase-like superfamily protein</fullName>
    </submittedName>
</protein>
<dbReference type="AlphaFoldDB" id="A0A1V4SI32"/>
<keyword evidence="4" id="KW-1185">Reference proteome</keyword>
<reference evidence="3 4" key="1">
    <citation type="submission" date="2017-03" db="EMBL/GenBank/DDBJ databases">
        <title>Genome sequence of Clostridium hungatei DSM 14427.</title>
        <authorList>
            <person name="Poehlein A."/>
            <person name="Daniel R."/>
        </authorList>
    </citation>
    <scope>NUCLEOTIDE SEQUENCE [LARGE SCALE GENOMIC DNA]</scope>
    <source>
        <strain evidence="3 4">DSM 14427</strain>
    </source>
</reference>
<name>A0A1V4SI32_RUMHU</name>
<gene>
    <name evidence="3" type="ORF">CLHUN_32210</name>
</gene>
<dbReference type="PANTHER" id="PTHR46333">
    <property type="entry name" value="CYTOKINESIS PROTEIN 3"/>
    <property type="match status" value="1"/>
</dbReference>
<feature type="signal peptide" evidence="1">
    <location>
        <begin position="1"/>
        <end position="28"/>
    </location>
</feature>
<accession>A0A1V4SI32</accession>
<dbReference type="Pfam" id="PF01841">
    <property type="entry name" value="Transglut_core"/>
    <property type="match status" value="1"/>
</dbReference>
<evidence type="ECO:0000313" key="3">
    <source>
        <dbReference type="EMBL" id="OPX42897.1"/>
    </source>
</evidence>
<sequence length="794" mass="90091">MKKISTVLLVLLAALLTVYSSSFTTASAASSPYFSNNKALDAVFAKLEKEFLQYKKDEVIPLKSLGAIITDGSKPTIKRTSKKMTDAQLKAAAQRALNELRVAVEVKEEYLGGLSPQEYKVIEDRLNQKIYLSKNTGVYGWDYEGKTVTLYADLSDFTEWLMSKDMTGNYGRMGKEKDQVDPAALKVKDKITRYLNQSIQKGNTVSPKILEQLPGEVEKLFIERNLSKIMASRILSEIHEGIFTIEAGNSLADRFDGIQSVEELIESFGYLINSREGDRERQKQIEYYEYPEDKPSAEAWDTITKRIAVYDQLPEALTHGFNKAITLGELAQLYFGKEELSEKIVIDDNSIPADSPDYIKQAYAYGMLDDTKGLDKPLTRLEAARILAKAQVYDKTFFSLKILDANKIPAGDLINVGTCLNSGMRIKSARFDPQGSYTKEDAIMDDSAFEFEDLRGYRLPFDMWDLSKVVVGKNTINLLFEDKAQILEYIDDNFYDTILEKIKLTGSYTKIDTGGALIEVFTPENGIKFTMKNGTTFIDLEEGDYGPKLGYTIEPKVIKSSDKVDMNMQPDSVTKKLNGKLDAIVAKIIKPTMTVEQKVRAIHDYVVKHITYDLKYRDVQSVGSVMISIDQGRGVCGDYSQLFKDLCERVSIPCVYEAGDPYTLNHAWNAVFINGEWKYVDTTWDDKDDGKVRYTYFLVDRFTFMKDHTPFMGVPDIRYYSDAELDPMKLKNQDEIRAYLLKNFYWVDGYKLTFRVADKNIKPAVGYLNDPYVSISLTYDSKNNLYTVAAKSKK</sequence>
<dbReference type="GO" id="GO:0005737">
    <property type="term" value="C:cytoplasm"/>
    <property type="evidence" value="ECO:0007669"/>
    <property type="project" value="TreeGrafter"/>
</dbReference>
<dbReference type="InterPro" id="IPR038765">
    <property type="entry name" value="Papain-like_cys_pep_sf"/>
</dbReference>
<organism evidence="3 4">
    <name type="scientific">Ruminiclostridium hungatei</name>
    <name type="common">Clostridium hungatei</name>
    <dbReference type="NCBI Taxonomy" id="48256"/>
    <lineage>
        <taxon>Bacteria</taxon>
        <taxon>Bacillati</taxon>
        <taxon>Bacillota</taxon>
        <taxon>Clostridia</taxon>
        <taxon>Eubacteriales</taxon>
        <taxon>Oscillospiraceae</taxon>
        <taxon>Ruminiclostridium</taxon>
    </lineage>
</organism>
<dbReference type="RefSeq" id="WP_080065658.1">
    <property type="nucleotide sequence ID" value="NZ_MZGX01000023.1"/>
</dbReference>
<dbReference type="InterPro" id="IPR052557">
    <property type="entry name" value="CAP/Cytokinesis_protein"/>
</dbReference>
<evidence type="ECO:0000313" key="4">
    <source>
        <dbReference type="Proteomes" id="UP000191554"/>
    </source>
</evidence>
<dbReference type="EMBL" id="MZGX01000023">
    <property type="protein sequence ID" value="OPX42897.1"/>
    <property type="molecule type" value="Genomic_DNA"/>
</dbReference>
<dbReference type="Gene3D" id="3.10.620.30">
    <property type="match status" value="1"/>
</dbReference>
<dbReference type="Proteomes" id="UP000191554">
    <property type="component" value="Unassembled WGS sequence"/>
</dbReference>
<feature type="chain" id="PRO_5013025526" evidence="1">
    <location>
        <begin position="29"/>
        <end position="794"/>
    </location>
</feature>
<dbReference type="STRING" id="48256.CLHUN_32210"/>
<proteinExistence type="predicted"/>
<dbReference type="SUPFAM" id="SSF54001">
    <property type="entry name" value="Cysteine proteinases"/>
    <property type="match status" value="1"/>
</dbReference>
<keyword evidence="1" id="KW-0732">Signal</keyword>
<dbReference type="OrthoDB" id="9788327at2"/>
<evidence type="ECO:0000256" key="1">
    <source>
        <dbReference type="SAM" id="SignalP"/>
    </source>
</evidence>
<dbReference type="SMART" id="SM00460">
    <property type="entry name" value="TGc"/>
    <property type="match status" value="1"/>
</dbReference>
<feature type="domain" description="Transglutaminase-like" evidence="2">
    <location>
        <begin position="628"/>
        <end position="684"/>
    </location>
</feature>
<comment type="caution">
    <text evidence="3">The sequence shown here is derived from an EMBL/GenBank/DDBJ whole genome shotgun (WGS) entry which is preliminary data.</text>
</comment>
<dbReference type="PANTHER" id="PTHR46333:SF2">
    <property type="entry name" value="CYTOKINESIS PROTEIN 3"/>
    <property type="match status" value="1"/>
</dbReference>